<dbReference type="PANTHER" id="PTHR43208">
    <property type="entry name" value="ABC TRANSPORTER SUBSTRATE-BINDING PROTEIN"/>
    <property type="match status" value="1"/>
</dbReference>
<dbReference type="Proteomes" id="UP000886723">
    <property type="component" value="Unassembled WGS sequence"/>
</dbReference>
<keyword evidence="1" id="KW-0732">Signal</keyword>
<evidence type="ECO:0000313" key="3">
    <source>
        <dbReference type="EMBL" id="HIV13595.1"/>
    </source>
</evidence>
<sequence length="641" mass="72170">MPMNTTTSEALADYEKAVRMGKRSGKTLPALDDLLKEKNITAIKEIPLGLVQIPANQIVGTKTAGRSSAFGENFMPVLKENTEFAAKWVELYKAHLTEGIRDPIKAYEYMNKFYVEEGNKRVSVLKFFGAVSIPGNVIRIVPPRTDEKENRIYYEFMDFYSLSGVNYIWFSQEGCFPKLQRLVGKRPDEVWSDDDKLNFSSAYTRFEAEFKAQGGERLPITTGDAFLYFIGLYDYNMLDEMTSAELKEQLAKTWPEFQLLTSDDSVALQMDPSDGTREVKKNIFARLIPLSTPKLKAAFIHEKSAETSAWTYAHELGRMHLQQTFDDQVITSCYDNATEENADQLLEQAIGNGNNLIFTTSPPLLKASLKAAIDHPDVKILNCSLNTSHRYIRTYYARMYEAKFLMGAIAGAMSENGKIGYIADYPIYGMMANINAFALGAKMVNARARIYLRWSTLKGGERPEEFFAANDVRYISGQDMIVPGEASRHFGLYRSDAWDPFNLAMPIWHWGKFYELMIRSIMNGSWKHDDVGATKGLNYWWGMSAGIIDVICSGNLPIGTVRLVDLLKSTICNGDFNPFSGALYSQKGAVQQDTDRVLTPEEIITMDWLAENVDGFIPTIDQLIDAARPVVLLQGVDSPET</sequence>
<protein>
    <submittedName>
        <fullName evidence="3">BMP family ABC transporter substrate-binding protein</fullName>
    </submittedName>
</protein>
<dbReference type="Pfam" id="PF02608">
    <property type="entry name" value="Bmp"/>
    <property type="match status" value="1"/>
</dbReference>
<feature type="domain" description="ABC transporter substrate-binding protein PnrA-like" evidence="2">
    <location>
        <begin position="295"/>
        <end position="455"/>
    </location>
</feature>
<name>A0A9D1NX03_9FIRM</name>
<accession>A0A9D1NX03</accession>
<comment type="caution">
    <text evidence="3">The sequence shown here is derived from an EMBL/GenBank/DDBJ whole genome shotgun (WGS) entry which is preliminary data.</text>
</comment>
<dbReference type="EMBL" id="DVON01000227">
    <property type="protein sequence ID" value="HIV13595.1"/>
    <property type="molecule type" value="Genomic_DNA"/>
</dbReference>
<proteinExistence type="predicted"/>
<organism evidence="3 4">
    <name type="scientific">Candidatus Pullilachnospira stercoravium</name>
    <dbReference type="NCBI Taxonomy" id="2840913"/>
    <lineage>
        <taxon>Bacteria</taxon>
        <taxon>Bacillati</taxon>
        <taxon>Bacillota</taxon>
        <taxon>Clostridia</taxon>
        <taxon>Lachnospirales</taxon>
        <taxon>Lachnospiraceae</taxon>
        <taxon>Lachnospiraceae incertae sedis</taxon>
        <taxon>Candidatus Pullilachnospira</taxon>
    </lineage>
</organism>
<dbReference type="InterPro" id="IPR003760">
    <property type="entry name" value="PnrA-like"/>
</dbReference>
<dbReference type="Gene3D" id="3.40.50.2300">
    <property type="match status" value="2"/>
</dbReference>
<dbReference type="GO" id="GO:0005886">
    <property type="term" value="C:plasma membrane"/>
    <property type="evidence" value="ECO:0007669"/>
    <property type="project" value="InterPro"/>
</dbReference>
<dbReference type="PANTHER" id="PTHR43208:SF1">
    <property type="entry name" value="ABC TRANSPORTER SUBSTRATE-BINDING PROTEIN"/>
    <property type="match status" value="1"/>
</dbReference>
<reference evidence="3" key="1">
    <citation type="submission" date="2020-10" db="EMBL/GenBank/DDBJ databases">
        <authorList>
            <person name="Gilroy R."/>
        </authorList>
    </citation>
    <scope>NUCLEOTIDE SEQUENCE</scope>
    <source>
        <strain evidence="3">ChiBcec2-4451</strain>
    </source>
</reference>
<reference evidence="3" key="2">
    <citation type="journal article" date="2021" name="PeerJ">
        <title>Extensive microbial diversity within the chicken gut microbiome revealed by metagenomics and culture.</title>
        <authorList>
            <person name="Gilroy R."/>
            <person name="Ravi A."/>
            <person name="Getino M."/>
            <person name="Pursley I."/>
            <person name="Horton D.L."/>
            <person name="Alikhan N.F."/>
            <person name="Baker D."/>
            <person name="Gharbi K."/>
            <person name="Hall N."/>
            <person name="Watson M."/>
            <person name="Adriaenssens E.M."/>
            <person name="Foster-Nyarko E."/>
            <person name="Jarju S."/>
            <person name="Secka A."/>
            <person name="Antonio M."/>
            <person name="Oren A."/>
            <person name="Chaudhuri R.R."/>
            <person name="La Ragione R."/>
            <person name="Hildebrand F."/>
            <person name="Pallen M.J."/>
        </authorList>
    </citation>
    <scope>NUCLEOTIDE SEQUENCE</scope>
    <source>
        <strain evidence="3">ChiBcec2-4451</strain>
    </source>
</reference>
<evidence type="ECO:0000256" key="1">
    <source>
        <dbReference type="ARBA" id="ARBA00022729"/>
    </source>
</evidence>
<dbReference type="InterPro" id="IPR052910">
    <property type="entry name" value="ABC-Purine-Binding"/>
</dbReference>
<gene>
    <name evidence="3" type="ORF">IAA63_10720</name>
</gene>
<dbReference type="AlphaFoldDB" id="A0A9D1NX03"/>
<evidence type="ECO:0000259" key="2">
    <source>
        <dbReference type="Pfam" id="PF02608"/>
    </source>
</evidence>
<evidence type="ECO:0000313" key="4">
    <source>
        <dbReference type="Proteomes" id="UP000886723"/>
    </source>
</evidence>